<gene>
    <name evidence="1" type="ORF">LCGC14_1386870</name>
</gene>
<evidence type="ECO:0008006" key="2">
    <source>
        <dbReference type="Google" id="ProtNLM"/>
    </source>
</evidence>
<comment type="caution">
    <text evidence="1">The sequence shown here is derived from an EMBL/GenBank/DDBJ whole genome shotgun (WGS) entry which is preliminary data.</text>
</comment>
<sequence>MKTAMFRGSKYGVDLCGPIDGSCQNPKEGGLPWLRICVPLNKRRGLITAIHESLHACSFLKSEEAVTETAEDIGRFLWRLGYRHVED</sequence>
<proteinExistence type="predicted"/>
<protein>
    <recommendedName>
        <fullName evidence="2">SprT-like domain-containing protein</fullName>
    </recommendedName>
</protein>
<reference evidence="1" key="1">
    <citation type="journal article" date="2015" name="Nature">
        <title>Complex archaea that bridge the gap between prokaryotes and eukaryotes.</title>
        <authorList>
            <person name="Spang A."/>
            <person name="Saw J.H."/>
            <person name="Jorgensen S.L."/>
            <person name="Zaremba-Niedzwiedzka K."/>
            <person name="Martijn J."/>
            <person name="Lind A.E."/>
            <person name="van Eijk R."/>
            <person name="Schleper C."/>
            <person name="Guy L."/>
            <person name="Ettema T.J."/>
        </authorList>
    </citation>
    <scope>NUCLEOTIDE SEQUENCE</scope>
</reference>
<evidence type="ECO:0000313" key="1">
    <source>
        <dbReference type="EMBL" id="KKM75775.1"/>
    </source>
</evidence>
<dbReference type="AlphaFoldDB" id="A0A0F9MGM7"/>
<dbReference type="EMBL" id="LAZR01008916">
    <property type="protein sequence ID" value="KKM75775.1"/>
    <property type="molecule type" value="Genomic_DNA"/>
</dbReference>
<organism evidence="1">
    <name type="scientific">marine sediment metagenome</name>
    <dbReference type="NCBI Taxonomy" id="412755"/>
    <lineage>
        <taxon>unclassified sequences</taxon>
        <taxon>metagenomes</taxon>
        <taxon>ecological metagenomes</taxon>
    </lineage>
</organism>
<name>A0A0F9MGM7_9ZZZZ</name>
<accession>A0A0F9MGM7</accession>